<evidence type="ECO:0000313" key="1">
    <source>
        <dbReference type="EMBL" id="OLP88395.1"/>
    </source>
</evidence>
<gene>
    <name evidence="1" type="ORF">AK812_SmicGene30294</name>
</gene>
<sequence>MLRFANCLLAFFTAASERSVLCRPYSKCRLRNETCRSLPPRIKMSREAHSDHFNTLVHYSRRIPRPLTVLHIGTNDLNDYELEWYFDLKKHTQDSLRLVFVEPQPAVLRRLQERVRSFLGLLHSPVQFLEAALCSEERSEVVFYTVSERIYKDFPKYLIPRSMIARISSLSRLHVIDLIMRFAHAEDFLERPELVEVYIEQTSVRCRTANGLMQEVGLNPAQVDVFVSDLEGYDTQLLPYFLELEGFRPASLTFEHLWQLAPELVTRWAVRDLALRGYTVHCHFADVVALSKLAQQELAQGTPGTRGLVAGALLPSFAEEVRRFGSGRGNRDIEFAFMFVSPCLPLVLATHMFGMYDYHNCPLRKISLSARLENIEERDGPIVLPAGSIVMVDTDSLPAFLDFSSQLQSPVVLVVGRHRRSHWQRQDFQLKSVLEELLRNTFIRHIFMQNPELQHPDYEALPMGFNPDQAGSLTHLGRELALAEEEGRLTMAAKRASPASSLVHVSFLTRGTTRRHRPDWFPSGLPQNFSDYTASLARALYVTSPAGDRFECYRHWEALAFRAVPISNLPEHLYGSLFCESMEFVHTETMLNKLLSMSSHEAWARYRQPSRDILTVRFWRSRIALATQKAKGQLLPSVCASLRH</sequence>
<proteinExistence type="predicted"/>
<accession>A0A1Q9CZP1</accession>
<dbReference type="EMBL" id="LSRX01000817">
    <property type="protein sequence ID" value="OLP88395.1"/>
    <property type="molecule type" value="Genomic_DNA"/>
</dbReference>
<name>A0A1Q9CZP1_SYMMI</name>
<dbReference type="Proteomes" id="UP000186817">
    <property type="component" value="Unassembled WGS sequence"/>
</dbReference>
<evidence type="ECO:0000313" key="2">
    <source>
        <dbReference type="Proteomes" id="UP000186817"/>
    </source>
</evidence>
<dbReference type="AlphaFoldDB" id="A0A1Q9CZP1"/>
<organism evidence="1 2">
    <name type="scientific">Symbiodinium microadriaticum</name>
    <name type="common">Dinoflagellate</name>
    <name type="synonym">Zooxanthella microadriatica</name>
    <dbReference type="NCBI Taxonomy" id="2951"/>
    <lineage>
        <taxon>Eukaryota</taxon>
        <taxon>Sar</taxon>
        <taxon>Alveolata</taxon>
        <taxon>Dinophyceae</taxon>
        <taxon>Suessiales</taxon>
        <taxon>Symbiodiniaceae</taxon>
        <taxon>Symbiodinium</taxon>
    </lineage>
</organism>
<dbReference type="OrthoDB" id="45254at2759"/>
<comment type="caution">
    <text evidence="1">The sequence shown here is derived from an EMBL/GenBank/DDBJ whole genome shotgun (WGS) entry which is preliminary data.</text>
</comment>
<reference evidence="1 2" key="1">
    <citation type="submission" date="2016-02" db="EMBL/GenBank/DDBJ databases">
        <title>Genome analysis of coral dinoflagellate symbionts highlights evolutionary adaptations to a symbiotic lifestyle.</title>
        <authorList>
            <person name="Aranda M."/>
            <person name="Li Y."/>
            <person name="Liew Y.J."/>
            <person name="Baumgarten S."/>
            <person name="Simakov O."/>
            <person name="Wilson M."/>
            <person name="Piel J."/>
            <person name="Ashoor H."/>
            <person name="Bougouffa S."/>
            <person name="Bajic V.B."/>
            <person name="Ryu T."/>
            <person name="Ravasi T."/>
            <person name="Bayer T."/>
            <person name="Micklem G."/>
            <person name="Kim H."/>
            <person name="Bhak J."/>
            <person name="Lajeunesse T.C."/>
            <person name="Voolstra C.R."/>
        </authorList>
    </citation>
    <scope>NUCLEOTIDE SEQUENCE [LARGE SCALE GENOMIC DNA]</scope>
    <source>
        <strain evidence="1 2">CCMP2467</strain>
    </source>
</reference>
<protein>
    <submittedName>
        <fullName evidence="1">Uncharacterized protein</fullName>
    </submittedName>
</protein>
<keyword evidence="2" id="KW-1185">Reference proteome</keyword>